<reference evidence="1 2" key="1">
    <citation type="submission" date="2024-08" db="EMBL/GenBank/DDBJ databases">
        <title>Insights into the chromosomal genome structure of Flemingia macrophylla.</title>
        <authorList>
            <person name="Ding Y."/>
            <person name="Zhao Y."/>
            <person name="Bi W."/>
            <person name="Wu M."/>
            <person name="Zhao G."/>
            <person name="Gong Y."/>
            <person name="Li W."/>
            <person name="Zhang P."/>
        </authorList>
    </citation>
    <scope>NUCLEOTIDE SEQUENCE [LARGE SCALE GENOMIC DNA]</scope>
    <source>
        <strain evidence="1">DYQJB</strain>
        <tissue evidence="1">Leaf</tissue>
    </source>
</reference>
<evidence type="ECO:0000313" key="1">
    <source>
        <dbReference type="EMBL" id="KAL2325871.1"/>
    </source>
</evidence>
<organism evidence="1 2">
    <name type="scientific">Flemingia macrophylla</name>
    <dbReference type="NCBI Taxonomy" id="520843"/>
    <lineage>
        <taxon>Eukaryota</taxon>
        <taxon>Viridiplantae</taxon>
        <taxon>Streptophyta</taxon>
        <taxon>Embryophyta</taxon>
        <taxon>Tracheophyta</taxon>
        <taxon>Spermatophyta</taxon>
        <taxon>Magnoliopsida</taxon>
        <taxon>eudicotyledons</taxon>
        <taxon>Gunneridae</taxon>
        <taxon>Pentapetalae</taxon>
        <taxon>rosids</taxon>
        <taxon>fabids</taxon>
        <taxon>Fabales</taxon>
        <taxon>Fabaceae</taxon>
        <taxon>Papilionoideae</taxon>
        <taxon>50 kb inversion clade</taxon>
        <taxon>NPAAA clade</taxon>
        <taxon>indigoferoid/millettioid clade</taxon>
        <taxon>Phaseoleae</taxon>
        <taxon>Flemingia</taxon>
    </lineage>
</organism>
<proteinExistence type="predicted"/>
<accession>A0ABD1LQT4</accession>
<comment type="caution">
    <text evidence="1">The sequence shown here is derived from an EMBL/GenBank/DDBJ whole genome shotgun (WGS) entry which is preliminary data.</text>
</comment>
<dbReference type="AlphaFoldDB" id="A0ABD1LQT4"/>
<protein>
    <submittedName>
        <fullName evidence="1">Uncharacterized protein</fullName>
    </submittedName>
</protein>
<dbReference type="Proteomes" id="UP001603857">
    <property type="component" value="Unassembled WGS sequence"/>
</dbReference>
<sequence length="147" mass="16740">MKRKAQELKQEAERARLAKDAKAAEQRPVKEINILSEVGRVLNSKFSGTINMSNENFEAMRAKAKECEDLVKKKEVIVMAELQKMYAKKNEVDRKVETNLKAIEETKTAIETTLWSAEMADSAKAAIEIELFRYHQQQQKLAPSTPS</sequence>
<evidence type="ECO:0000313" key="2">
    <source>
        <dbReference type="Proteomes" id="UP001603857"/>
    </source>
</evidence>
<dbReference type="EMBL" id="JBGMDY010000008">
    <property type="protein sequence ID" value="KAL2325871.1"/>
    <property type="molecule type" value="Genomic_DNA"/>
</dbReference>
<keyword evidence="2" id="KW-1185">Reference proteome</keyword>
<gene>
    <name evidence="1" type="ORF">Fmac_024929</name>
</gene>
<name>A0ABD1LQT4_9FABA</name>